<accession>A0ACC0GBJ6</accession>
<dbReference type="Proteomes" id="UP001060215">
    <property type="component" value="Chromosome 10"/>
</dbReference>
<proteinExistence type="predicted"/>
<protein>
    <submittedName>
        <fullName evidence="1">Disease resistance protein</fullName>
    </submittedName>
</protein>
<organism evidence="1 2">
    <name type="scientific">Camellia lanceoleosa</name>
    <dbReference type="NCBI Taxonomy" id="1840588"/>
    <lineage>
        <taxon>Eukaryota</taxon>
        <taxon>Viridiplantae</taxon>
        <taxon>Streptophyta</taxon>
        <taxon>Embryophyta</taxon>
        <taxon>Tracheophyta</taxon>
        <taxon>Spermatophyta</taxon>
        <taxon>Magnoliopsida</taxon>
        <taxon>eudicotyledons</taxon>
        <taxon>Gunneridae</taxon>
        <taxon>Pentapetalae</taxon>
        <taxon>asterids</taxon>
        <taxon>Ericales</taxon>
        <taxon>Theaceae</taxon>
        <taxon>Camellia</taxon>
    </lineage>
</organism>
<evidence type="ECO:0000313" key="2">
    <source>
        <dbReference type="Proteomes" id="UP001060215"/>
    </source>
</evidence>
<gene>
    <name evidence="1" type="ORF">LOK49_LG10G02568</name>
</gene>
<evidence type="ECO:0000313" key="1">
    <source>
        <dbReference type="EMBL" id="KAI7997426.1"/>
    </source>
</evidence>
<dbReference type="EMBL" id="CM045767">
    <property type="protein sequence ID" value="KAI7997426.1"/>
    <property type="molecule type" value="Genomic_DNA"/>
</dbReference>
<sequence>MWLSYMERPAPPPGIESDSTEGIKSFESRRWIINEVVQALKDDKFHMIGIYGVGGVGKTTMVKQVAKRVKKEKSSAMGGAAKIADKLGLKFEEESVSGRADRLRESLRSKKILVILDDVWKRLELNDIGIPYGDGHDSCKILLTSRVVYVCDDMGVEKKFTFEALDKEETWNLFKETTGISNDTSIEFYSTQKAVADECGGLPVAIKAVARALKGKGEPSWDFALGQLWKSIIKSIWKVENKLTNNDASVIGALENLEMLNFAGSRIKELPKEIIGHLGRLKVLDLLNCTVARIYPGVLSSLSMLEELYVGNSFQTMDGLQERTEMTNAIIAEVASLSHLVALDIVLFILPRDWVIDKVKRFNITVYPSSGYHVTEPNYLLPNRLELRSMDVTDLRDSSSLKMLSQSTKILELDSVKGLKNILSDLDEYSFEHLTKLTLQKCDDLEYLINTLDVKVNLTSIESLYVIAMDNLIEIWPGELQAKLRRMTVQMCHGLPNILFPSNLMKAMRSLETLGVQDCQSVEVAFGIEGLLDREGHQDIPFPSLIGVSLGHLPKLTHVWKDNLSGIQRFENLTSLNIKGCGSLRYVFPSSISKLLVKLQEIEVTERLVMEVIIGGAEPKVDDEVATNILMFPQLKTLELRDLPNLRSFCLQAYTFERILLKTVEVINCPNMKALPSAFKHMQEPQTSNVQKANFLTSTQHHLLDGKCLILAN</sequence>
<keyword evidence="2" id="KW-1185">Reference proteome</keyword>
<comment type="caution">
    <text evidence="1">The sequence shown here is derived from an EMBL/GenBank/DDBJ whole genome shotgun (WGS) entry which is preliminary data.</text>
</comment>
<reference evidence="1 2" key="1">
    <citation type="journal article" date="2022" name="Plant J.">
        <title>Chromosome-level genome of Camellia lanceoleosa provides a valuable resource for understanding genome evolution and self-incompatibility.</title>
        <authorList>
            <person name="Gong W."/>
            <person name="Xiao S."/>
            <person name="Wang L."/>
            <person name="Liao Z."/>
            <person name="Chang Y."/>
            <person name="Mo W."/>
            <person name="Hu G."/>
            <person name="Li W."/>
            <person name="Zhao G."/>
            <person name="Zhu H."/>
            <person name="Hu X."/>
            <person name="Ji K."/>
            <person name="Xiang X."/>
            <person name="Song Q."/>
            <person name="Yuan D."/>
            <person name="Jin S."/>
            <person name="Zhang L."/>
        </authorList>
    </citation>
    <scope>NUCLEOTIDE SEQUENCE [LARGE SCALE GENOMIC DNA]</scope>
    <source>
        <strain evidence="1">SQ_2022a</strain>
    </source>
</reference>
<name>A0ACC0GBJ6_9ERIC</name>